<dbReference type="RefSeq" id="WP_345003662.1">
    <property type="nucleotide sequence ID" value="NZ_BAABCY010000003.1"/>
</dbReference>
<evidence type="ECO:0000256" key="1">
    <source>
        <dbReference type="ARBA" id="ARBA00022485"/>
    </source>
</evidence>
<sequence length="547" mass="60911">MKTSYCFLKHVSLILIIILSIVACKPETDYDIVVYGGTSAGIVAAVQATRMGKRVVVIVPDNHLGGLTTGGLGQTDIGNKHVIGGLSREFYQRIAQKYNTVEAWKWQERKDYKNHGQGVKEASGTSMWTFEPKVGSEVFNDMIQEHAIHVISHERLDLNQGVIKHQGAIQAIIMESGKKISGKVFIDATYEGDLMALSGIRYTVGREANAVYGETLNGVQVVHGIYHQFPDGVDPYIVQGDSASGLLPNVNKSAGDEGSGDEKVQGYCFRMCLTDVPENRLPVEKPMGYNDRDYELLFRAIEAGYNGPFFIMSAMPNRKTDSNNKGPFSSDFIGQNYDYPNADYKERERIIKAHEGYQKGLLWTLSNHPRVPEKIRDEFSRWGLPKDEFVNNGHWTPQLYIREARRMVSDFVMTEHHCTQDSISADQSVGMGAYMMDSHHVQRYVDANGFVKNEGDVEVGNFGPYPISYKALVPKRGECSNLIVPVCLSASHIAFGSLRMEPVFMVLGQSAATAACLAIDADADVQDVDYNLLKDRLLTDKQILQLE</sequence>
<evidence type="ECO:0000256" key="5">
    <source>
        <dbReference type="ARBA" id="ARBA00023014"/>
    </source>
</evidence>
<protein>
    <submittedName>
        <fullName evidence="6">FAD-dependent oxidoreductase</fullName>
    </submittedName>
</protein>
<keyword evidence="7" id="KW-1185">Reference proteome</keyword>
<organism evidence="6 7">
    <name type="scientific">Snuella lapsa</name>
    <dbReference type="NCBI Taxonomy" id="870481"/>
    <lineage>
        <taxon>Bacteria</taxon>
        <taxon>Pseudomonadati</taxon>
        <taxon>Bacteroidota</taxon>
        <taxon>Flavobacteriia</taxon>
        <taxon>Flavobacteriales</taxon>
        <taxon>Flavobacteriaceae</taxon>
        <taxon>Snuella</taxon>
    </lineage>
</organism>
<evidence type="ECO:0000256" key="2">
    <source>
        <dbReference type="ARBA" id="ARBA00022723"/>
    </source>
</evidence>
<dbReference type="EMBL" id="BAABCY010000003">
    <property type="protein sequence ID" value="GAA3552699.1"/>
    <property type="molecule type" value="Genomic_DNA"/>
</dbReference>
<dbReference type="Pfam" id="PF12831">
    <property type="entry name" value="FAD_oxidored"/>
    <property type="match status" value="1"/>
</dbReference>
<keyword evidence="1" id="KW-0004">4Fe-4S</keyword>
<dbReference type="InterPro" id="IPR036188">
    <property type="entry name" value="FAD/NAD-bd_sf"/>
</dbReference>
<keyword evidence="4" id="KW-0408">Iron</keyword>
<name>A0ABP6WM95_9FLAO</name>
<gene>
    <name evidence="6" type="ORF">GCM10022395_00320</name>
</gene>
<dbReference type="Proteomes" id="UP001500954">
    <property type="component" value="Unassembled WGS sequence"/>
</dbReference>
<evidence type="ECO:0000256" key="4">
    <source>
        <dbReference type="ARBA" id="ARBA00023004"/>
    </source>
</evidence>
<dbReference type="PANTHER" id="PTHR43498">
    <property type="entry name" value="FERREDOXIN:COB-COM HETERODISULFIDE REDUCTASE SUBUNIT A"/>
    <property type="match status" value="1"/>
</dbReference>
<keyword evidence="5" id="KW-0411">Iron-sulfur</keyword>
<evidence type="ECO:0000313" key="6">
    <source>
        <dbReference type="EMBL" id="GAA3552699.1"/>
    </source>
</evidence>
<dbReference type="PANTHER" id="PTHR43498:SF1">
    <property type="entry name" value="COB--COM HETERODISULFIDE REDUCTASE IRON-SULFUR SUBUNIT A"/>
    <property type="match status" value="1"/>
</dbReference>
<dbReference type="PROSITE" id="PS51257">
    <property type="entry name" value="PROKAR_LIPOPROTEIN"/>
    <property type="match status" value="1"/>
</dbReference>
<dbReference type="InterPro" id="IPR039650">
    <property type="entry name" value="HdrA-like"/>
</dbReference>
<evidence type="ECO:0000256" key="3">
    <source>
        <dbReference type="ARBA" id="ARBA00023002"/>
    </source>
</evidence>
<evidence type="ECO:0000313" key="7">
    <source>
        <dbReference type="Proteomes" id="UP001500954"/>
    </source>
</evidence>
<reference evidence="7" key="1">
    <citation type="journal article" date="2019" name="Int. J. Syst. Evol. Microbiol.">
        <title>The Global Catalogue of Microorganisms (GCM) 10K type strain sequencing project: providing services to taxonomists for standard genome sequencing and annotation.</title>
        <authorList>
            <consortium name="The Broad Institute Genomics Platform"/>
            <consortium name="The Broad Institute Genome Sequencing Center for Infectious Disease"/>
            <person name="Wu L."/>
            <person name="Ma J."/>
        </authorList>
    </citation>
    <scope>NUCLEOTIDE SEQUENCE [LARGE SCALE GENOMIC DNA]</scope>
    <source>
        <strain evidence="7">JCM 17111</strain>
    </source>
</reference>
<keyword evidence="3" id="KW-0560">Oxidoreductase</keyword>
<dbReference type="SUPFAM" id="SSF51905">
    <property type="entry name" value="FAD/NAD(P)-binding domain"/>
    <property type="match status" value="1"/>
</dbReference>
<proteinExistence type="predicted"/>
<keyword evidence="2" id="KW-0479">Metal-binding</keyword>
<dbReference type="Gene3D" id="3.50.50.60">
    <property type="entry name" value="FAD/NAD(P)-binding domain"/>
    <property type="match status" value="1"/>
</dbReference>
<accession>A0ABP6WM95</accession>
<comment type="caution">
    <text evidence="6">The sequence shown here is derived from an EMBL/GenBank/DDBJ whole genome shotgun (WGS) entry which is preliminary data.</text>
</comment>